<evidence type="ECO:0000256" key="2">
    <source>
        <dbReference type="RuleBase" id="RU362080"/>
    </source>
</evidence>
<proteinExistence type="inferred from homology"/>
<sequence length="97" mass="10614">MGHTDTTAGEAGKVRVLPIEQVNDDRIPVEIISQRGNAVVMRADDHSAWVETAYLFRSPASARRLLEVEDAFQRGDLLKPDLDHGEQIPMACSSLGA</sequence>
<dbReference type="InterPro" id="IPR006442">
    <property type="entry name" value="Antitoxin_Phd/YefM"/>
</dbReference>
<dbReference type="EMBL" id="MVHM01000002">
    <property type="protein sequence ID" value="ORA40415.1"/>
    <property type="molecule type" value="Genomic_DNA"/>
</dbReference>
<gene>
    <name evidence="3" type="ORF">BST20_07785</name>
</gene>
<reference evidence="3 4" key="1">
    <citation type="submission" date="2016-12" db="EMBL/GenBank/DDBJ databases">
        <title>The new phylogeny of genus Mycobacterium.</title>
        <authorList>
            <person name="Tortoli E."/>
            <person name="Trovato A."/>
            <person name="Cirillo D.M."/>
        </authorList>
    </citation>
    <scope>NUCLEOTIDE SEQUENCE [LARGE SCALE GENOMIC DNA]</scope>
    <source>
        <strain evidence="3 4">DSM 44624</strain>
    </source>
</reference>
<comment type="similarity">
    <text evidence="1 2">Belongs to the phD/YefM antitoxin family.</text>
</comment>
<evidence type="ECO:0000256" key="1">
    <source>
        <dbReference type="ARBA" id="ARBA00009981"/>
    </source>
</evidence>
<dbReference type="Proteomes" id="UP000192441">
    <property type="component" value="Unassembled WGS sequence"/>
</dbReference>
<organism evidence="3 4">
    <name type="scientific">Mycobacterium branderi</name>
    <dbReference type="NCBI Taxonomy" id="43348"/>
    <lineage>
        <taxon>Bacteria</taxon>
        <taxon>Bacillati</taxon>
        <taxon>Actinomycetota</taxon>
        <taxon>Actinomycetes</taxon>
        <taxon>Mycobacteriales</taxon>
        <taxon>Mycobacteriaceae</taxon>
        <taxon>Mycobacterium</taxon>
    </lineage>
</organism>
<dbReference type="RefSeq" id="WP_083130844.1">
    <property type="nucleotide sequence ID" value="NZ_AP022607.1"/>
</dbReference>
<comment type="caution">
    <text evidence="3">The sequence shown here is derived from an EMBL/GenBank/DDBJ whole genome shotgun (WGS) entry which is preliminary data.</text>
</comment>
<evidence type="ECO:0000313" key="4">
    <source>
        <dbReference type="Proteomes" id="UP000192441"/>
    </source>
</evidence>
<dbReference type="AlphaFoldDB" id="A0AA91LZV7"/>
<evidence type="ECO:0000313" key="3">
    <source>
        <dbReference type="EMBL" id="ORA40415.1"/>
    </source>
</evidence>
<dbReference type="InterPro" id="IPR036165">
    <property type="entry name" value="YefM-like_sf"/>
</dbReference>
<dbReference type="Gene3D" id="3.40.1620.10">
    <property type="entry name" value="YefM-like domain"/>
    <property type="match status" value="1"/>
</dbReference>
<dbReference type="SUPFAM" id="SSF143120">
    <property type="entry name" value="YefM-like"/>
    <property type="match status" value="1"/>
</dbReference>
<name>A0AA91LZV7_9MYCO</name>
<protein>
    <recommendedName>
        <fullName evidence="2">Antitoxin</fullName>
    </recommendedName>
</protein>
<accession>A0AA91LZV7</accession>
<comment type="function">
    <text evidence="2">Antitoxin component of a type II toxin-antitoxin (TA) system.</text>
</comment>
<dbReference type="Pfam" id="PF02604">
    <property type="entry name" value="PhdYeFM_antitox"/>
    <property type="match status" value="1"/>
</dbReference>
<dbReference type="Gene3D" id="6.10.250.330">
    <property type="match status" value="1"/>
</dbReference>